<proteinExistence type="predicted"/>
<dbReference type="AlphaFoldDB" id="A0AAD9P8F7"/>
<name>A0AAD9P8F7_RIDPI</name>
<dbReference type="EMBL" id="JAODUO010000089">
    <property type="protein sequence ID" value="KAK2190079.1"/>
    <property type="molecule type" value="Genomic_DNA"/>
</dbReference>
<gene>
    <name evidence="1" type="ORF">NP493_90g05021</name>
</gene>
<dbReference type="Proteomes" id="UP001209878">
    <property type="component" value="Unassembled WGS sequence"/>
</dbReference>
<sequence length="93" mass="10849">MCALQFIPQGYIILPATFTHSQYTPHMHKDTHTYTFMHTHHSHTPLTLAHTTLTYNTHAHTYMCKPALAHILLQLHKPENLISDCLFNWRSVE</sequence>
<evidence type="ECO:0000313" key="2">
    <source>
        <dbReference type="Proteomes" id="UP001209878"/>
    </source>
</evidence>
<reference evidence="1" key="1">
    <citation type="journal article" date="2023" name="Mol. Biol. Evol.">
        <title>Third-Generation Sequencing Reveals the Adaptive Role of the Epigenome in Three Deep-Sea Polychaetes.</title>
        <authorList>
            <person name="Perez M."/>
            <person name="Aroh O."/>
            <person name="Sun Y."/>
            <person name="Lan Y."/>
            <person name="Juniper S.K."/>
            <person name="Young C.R."/>
            <person name="Angers B."/>
            <person name="Qian P.Y."/>
        </authorList>
    </citation>
    <scope>NUCLEOTIDE SEQUENCE</scope>
    <source>
        <strain evidence="1">R07B-5</strain>
    </source>
</reference>
<keyword evidence="2" id="KW-1185">Reference proteome</keyword>
<evidence type="ECO:0000313" key="1">
    <source>
        <dbReference type="EMBL" id="KAK2190079.1"/>
    </source>
</evidence>
<organism evidence="1 2">
    <name type="scientific">Ridgeia piscesae</name>
    <name type="common">Tubeworm</name>
    <dbReference type="NCBI Taxonomy" id="27915"/>
    <lineage>
        <taxon>Eukaryota</taxon>
        <taxon>Metazoa</taxon>
        <taxon>Spiralia</taxon>
        <taxon>Lophotrochozoa</taxon>
        <taxon>Annelida</taxon>
        <taxon>Polychaeta</taxon>
        <taxon>Sedentaria</taxon>
        <taxon>Canalipalpata</taxon>
        <taxon>Sabellida</taxon>
        <taxon>Siboglinidae</taxon>
        <taxon>Ridgeia</taxon>
    </lineage>
</organism>
<protein>
    <submittedName>
        <fullName evidence="1">Uncharacterized protein</fullName>
    </submittedName>
</protein>
<accession>A0AAD9P8F7</accession>
<comment type="caution">
    <text evidence="1">The sequence shown here is derived from an EMBL/GenBank/DDBJ whole genome shotgun (WGS) entry which is preliminary data.</text>
</comment>